<organism evidence="2 3">
    <name type="scientific">Chrysochromulina tobinii</name>
    <dbReference type="NCBI Taxonomy" id="1460289"/>
    <lineage>
        <taxon>Eukaryota</taxon>
        <taxon>Haptista</taxon>
        <taxon>Haptophyta</taxon>
        <taxon>Prymnesiophyceae</taxon>
        <taxon>Prymnesiales</taxon>
        <taxon>Chrysochromulinaceae</taxon>
        <taxon>Chrysochromulina</taxon>
    </lineage>
</organism>
<evidence type="ECO:0000313" key="2">
    <source>
        <dbReference type="EMBL" id="KOO24888.1"/>
    </source>
</evidence>
<reference evidence="3" key="1">
    <citation type="journal article" date="2015" name="PLoS Genet.">
        <title>Genome Sequence and Transcriptome Analyses of Chrysochromulina tobin: Metabolic Tools for Enhanced Algal Fitness in the Prominent Order Prymnesiales (Haptophyceae).</title>
        <authorList>
            <person name="Hovde B.T."/>
            <person name="Deodato C.R."/>
            <person name="Hunsperger H.M."/>
            <person name="Ryken S.A."/>
            <person name="Yost W."/>
            <person name="Jha R.K."/>
            <person name="Patterson J."/>
            <person name="Monnat R.J. Jr."/>
            <person name="Barlow S.B."/>
            <person name="Starkenburg S.R."/>
            <person name="Cattolico R.A."/>
        </authorList>
    </citation>
    <scope>NUCLEOTIDE SEQUENCE</scope>
    <source>
        <strain evidence="3">CCMP291</strain>
    </source>
</reference>
<comment type="caution">
    <text evidence="2">The sequence shown here is derived from an EMBL/GenBank/DDBJ whole genome shotgun (WGS) entry which is preliminary data.</text>
</comment>
<feature type="compositionally biased region" description="Basic and acidic residues" evidence="1">
    <location>
        <begin position="128"/>
        <end position="138"/>
    </location>
</feature>
<dbReference type="Proteomes" id="UP000037460">
    <property type="component" value="Unassembled WGS sequence"/>
</dbReference>
<dbReference type="AlphaFoldDB" id="A0A0M0JF72"/>
<sequence>MNETFGRVAPVEFVDYGISNSGDVTVGFVRMATPVGAAEAVRILSAEGHCFHGHAVRYELLRGEALSAYTEMIIALRHSTAKARKVKRDKWWERKHGPGTKAPKEEAEADANGGEVQSEEQSEEQQEGEGRGAKRGRDGDDDSEPGGDGGSKRGRDE</sequence>
<evidence type="ECO:0008006" key="4">
    <source>
        <dbReference type="Google" id="ProtNLM"/>
    </source>
</evidence>
<gene>
    <name evidence="2" type="ORF">Ctob_008539</name>
</gene>
<dbReference type="EMBL" id="JWZX01003042">
    <property type="protein sequence ID" value="KOO24888.1"/>
    <property type="molecule type" value="Genomic_DNA"/>
</dbReference>
<feature type="compositionally biased region" description="Acidic residues" evidence="1">
    <location>
        <begin position="117"/>
        <end position="127"/>
    </location>
</feature>
<accession>A0A0M0JF72</accession>
<evidence type="ECO:0000256" key="1">
    <source>
        <dbReference type="SAM" id="MobiDB-lite"/>
    </source>
</evidence>
<feature type="region of interest" description="Disordered" evidence="1">
    <location>
        <begin position="80"/>
        <end position="157"/>
    </location>
</feature>
<name>A0A0M0JF72_9EUKA</name>
<proteinExistence type="predicted"/>
<protein>
    <recommendedName>
        <fullName evidence="4">RRM domain-containing protein</fullName>
    </recommendedName>
</protein>
<evidence type="ECO:0000313" key="3">
    <source>
        <dbReference type="Proteomes" id="UP000037460"/>
    </source>
</evidence>
<feature type="compositionally biased region" description="Basic and acidic residues" evidence="1">
    <location>
        <begin position="89"/>
        <end position="106"/>
    </location>
</feature>
<keyword evidence="3" id="KW-1185">Reference proteome</keyword>